<keyword evidence="1" id="KW-0539">Nucleus</keyword>
<dbReference type="PANTHER" id="PTHR47654:SF3">
    <property type="entry name" value="ZN(II)2CYS6 TRANSCRIPTION FACTOR (EUROFUNG)"/>
    <property type="match status" value="1"/>
</dbReference>
<dbReference type="Proteomes" id="UP001219568">
    <property type="component" value="Unassembled WGS sequence"/>
</dbReference>
<evidence type="ECO:0000256" key="1">
    <source>
        <dbReference type="ARBA" id="ARBA00023242"/>
    </source>
</evidence>
<sequence>MFRVQYEGLFDNSTRPSDKWLAILNIIFAISARHAHLIKAPWRGDEHDHLVYLTRGRRLSMNGEILFSHPDLQQVQVEGLIAFYLAASDQINRAWRIQALALRSAITLGINLKAENPKNSNISKETRYRVWWSLYTFEHLLGVMTGRAIYTFDGGYSTPLPLPFEEHQLQDDPKAIEVLNDSALRDERISEVMASSWISSTEDTQNSRPRDQTWLKGLPVNTGLCYLYYCDLAVVTQEIVNKVYSTNAVTLVWSEIENRLDELRSRIDIWKSSLPTALDFEKEPTDDSPEQHRCRLVLAFHYYSARMILGRPCFCRRDPRQRNSLWTYSYTMAVFTLESATRMLDLIPDDPNVFQLYHLCPWWGVLRYLMQAATIILLELSFGCVHVPKEEEKLVRLSKKSIRWLFAMSERSVGSRRAWQLCDSSFRSLANKMNYNTDDIPSPLSYPENAKTEATSESHTESDQVASFAPSDYHDPRPEGLMDTFRPVPETGFYTTYLNFPTPDLTTSLQLPSETDDSYFPYDSLSEELMRSFLPSFDGDSGEQG</sequence>
<name>A0AAD6N6M6_PENCN</name>
<dbReference type="EMBL" id="JAQJZL010000010">
    <property type="protein sequence ID" value="KAJ6035590.1"/>
    <property type="molecule type" value="Genomic_DNA"/>
</dbReference>
<feature type="region of interest" description="Disordered" evidence="2">
    <location>
        <begin position="440"/>
        <end position="464"/>
    </location>
</feature>
<evidence type="ECO:0000256" key="2">
    <source>
        <dbReference type="SAM" id="MobiDB-lite"/>
    </source>
</evidence>
<dbReference type="CDD" id="cd12148">
    <property type="entry name" value="fungal_TF_MHR"/>
    <property type="match status" value="1"/>
</dbReference>
<dbReference type="PANTHER" id="PTHR47654">
    <property type="entry name" value="ZN(II)2CYS6 TRANSCRIPTION FACTOR (EUROFUNG)-RELATED"/>
    <property type="match status" value="1"/>
</dbReference>
<evidence type="ECO:0000313" key="4">
    <source>
        <dbReference type="EMBL" id="KAJ6035590.1"/>
    </source>
</evidence>
<dbReference type="GO" id="GO:0008270">
    <property type="term" value="F:zinc ion binding"/>
    <property type="evidence" value="ECO:0007669"/>
    <property type="project" value="InterPro"/>
</dbReference>
<dbReference type="SMART" id="SM00906">
    <property type="entry name" value="Fungal_trans"/>
    <property type="match status" value="1"/>
</dbReference>
<accession>A0AAD6N6M6</accession>
<keyword evidence="5" id="KW-1185">Reference proteome</keyword>
<evidence type="ECO:0000259" key="3">
    <source>
        <dbReference type="SMART" id="SM00906"/>
    </source>
</evidence>
<protein>
    <recommendedName>
        <fullName evidence="3">Xylanolytic transcriptional activator regulatory domain-containing protein</fullName>
    </recommendedName>
</protein>
<gene>
    <name evidence="4" type="ORF">N7460_009765</name>
</gene>
<organism evidence="4 5">
    <name type="scientific">Penicillium canescens</name>
    <dbReference type="NCBI Taxonomy" id="5083"/>
    <lineage>
        <taxon>Eukaryota</taxon>
        <taxon>Fungi</taxon>
        <taxon>Dikarya</taxon>
        <taxon>Ascomycota</taxon>
        <taxon>Pezizomycotina</taxon>
        <taxon>Eurotiomycetes</taxon>
        <taxon>Eurotiomycetidae</taxon>
        <taxon>Eurotiales</taxon>
        <taxon>Aspergillaceae</taxon>
        <taxon>Penicillium</taxon>
    </lineage>
</organism>
<dbReference type="GO" id="GO:0003677">
    <property type="term" value="F:DNA binding"/>
    <property type="evidence" value="ECO:0007669"/>
    <property type="project" value="InterPro"/>
</dbReference>
<reference evidence="4" key="2">
    <citation type="submission" date="2023-01" db="EMBL/GenBank/DDBJ databases">
        <authorList>
            <person name="Petersen C."/>
        </authorList>
    </citation>
    <scope>NUCLEOTIDE SEQUENCE</scope>
    <source>
        <strain evidence="4">IBT 15450</strain>
    </source>
</reference>
<dbReference type="InterPro" id="IPR007219">
    <property type="entry name" value="XnlR_reg_dom"/>
</dbReference>
<proteinExistence type="predicted"/>
<evidence type="ECO:0000313" key="5">
    <source>
        <dbReference type="Proteomes" id="UP001219568"/>
    </source>
</evidence>
<feature type="domain" description="Xylanolytic transcriptional activator regulatory" evidence="3">
    <location>
        <begin position="94"/>
        <end position="167"/>
    </location>
</feature>
<dbReference type="GO" id="GO:0006351">
    <property type="term" value="P:DNA-templated transcription"/>
    <property type="evidence" value="ECO:0007669"/>
    <property type="project" value="InterPro"/>
</dbReference>
<dbReference type="AlphaFoldDB" id="A0AAD6N6M6"/>
<reference evidence="4" key="1">
    <citation type="journal article" date="2023" name="IMA Fungus">
        <title>Comparative genomic study of the Penicillium genus elucidates a diverse pangenome and 15 lateral gene transfer events.</title>
        <authorList>
            <person name="Petersen C."/>
            <person name="Sorensen T."/>
            <person name="Nielsen M.R."/>
            <person name="Sondergaard T.E."/>
            <person name="Sorensen J.L."/>
            <person name="Fitzpatrick D.A."/>
            <person name="Frisvad J.C."/>
            <person name="Nielsen K.L."/>
        </authorList>
    </citation>
    <scope>NUCLEOTIDE SEQUENCE</scope>
    <source>
        <strain evidence="4">IBT 15450</strain>
    </source>
</reference>
<feature type="compositionally biased region" description="Basic and acidic residues" evidence="2">
    <location>
        <begin position="450"/>
        <end position="462"/>
    </location>
</feature>
<dbReference type="InterPro" id="IPR053230">
    <property type="entry name" value="Trans_reg_galc"/>
</dbReference>
<dbReference type="Pfam" id="PF04082">
    <property type="entry name" value="Fungal_trans"/>
    <property type="match status" value="1"/>
</dbReference>
<comment type="caution">
    <text evidence="4">The sequence shown here is derived from an EMBL/GenBank/DDBJ whole genome shotgun (WGS) entry which is preliminary data.</text>
</comment>